<protein>
    <recommendedName>
        <fullName evidence="1">Dienelactone hydrolase domain-containing protein</fullName>
    </recommendedName>
</protein>
<dbReference type="Pfam" id="PF01738">
    <property type="entry name" value="DLH"/>
    <property type="match status" value="1"/>
</dbReference>
<accession>A0A1G2GRK2</accession>
<name>A0A1G2GRK2_9BACT</name>
<sequence>MSKILTIIVVVIVAVGVLAGGYFSFSPPIEQRADTPNDESSAAAIRGEEAAYYKDIKGYLATPGKNGTYPGIILIHEWWGLNDDIKELADRFANEGYVALAVDLYGGKIAANATSAREFSGEVRNNIDEAFSNLRAAVAFLRARSDVDKNRLASVGWCFGGGWSYQMAVNDLGVKGSVMYYGQFDPHDDFEHMRASILGHFGEKDTSITVDNVREFQAKLVTANGSHEVYIYPNVGHGFANSREGTNMAYSAEAAELAWTRTQEFLKKALEE</sequence>
<dbReference type="GO" id="GO:0016787">
    <property type="term" value="F:hydrolase activity"/>
    <property type="evidence" value="ECO:0007669"/>
    <property type="project" value="InterPro"/>
</dbReference>
<proteinExistence type="predicted"/>
<dbReference type="Proteomes" id="UP000179106">
    <property type="component" value="Unassembled WGS sequence"/>
</dbReference>
<evidence type="ECO:0000313" key="2">
    <source>
        <dbReference type="EMBL" id="OGZ52847.1"/>
    </source>
</evidence>
<evidence type="ECO:0000313" key="3">
    <source>
        <dbReference type="Proteomes" id="UP000179106"/>
    </source>
</evidence>
<dbReference type="SUPFAM" id="SSF53474">
    <property type="entry name" value="alpha/beta-Hydrolases"/>
    <property type="match status" value="1"/>
</dbReference>
<feature type="domain" description="Dienelactone hydrolase" evidence="1">
    <location>
        <begin position="56"/>
        <end position="269"/>
    </location>
</feature>
<dbReference type="InterPro" id="IPR002925">
    <property type="entry name" value="Dienelactn_hydro"/>
</dbReference>
<dbReference type="InterPro" id="IPR051049">
    <property type="entry name" value="Dienelactone_hydrolase-like"/>
</dbReference>
<dbReference type="Gene3D" id="3.40.50.1820">
    <property type="entry name" value="alpha/beta hydrolase"/>
    <property type="match status" value="1"/>
</dbReference>
<reference evidence="2 3" key="1">
    <citation type="journal article" date="2016" name="Nat. Commun.">
        <title>Thousands of microbial genomes shed light on interconnected biogeochemical processes in an aquifer system.</title>
        <authorList>
            <person name="Anantharaman K."/>
            <person name="Brown C.T."/>
            <person name="Hug L.A."/>
            <person name="Sharon I."/>
            <person name="Castelle C.J."/>
            <person name="Probst A.J."/>
            <person name="Thomas B.C."/>
            <person name="Singh A."/>
            <person name="Wilkins M.J."/>
            <person name="Karaoz U."/>
            <person name="Brodie E.L."/>
            <person name="Williams K.H."/>
            <person name="Hubbard S.S."/>
            <person name="Banfield J.F."/>
        </authorList>
    </citation>
    <scope>NUCLEOTIDE SEQUENCE [LARGE SCALE GENOMIC DNA]</scope>
</reference>
<comment type="caution">
    <text evidence="2">The sequence shown here is derived from an EMBL/GenBank/DDBJ whole genome shotgun (WGS) entry which is preliminary data.</text>
</comment>
<dbReference type="AlphaFoldDB" id="A0A1G2GRK2"/>
<gene>
    <name evidence="2" type="ORF">A3B25_01195</name>
</gene>
<dbReference type="PANTHER" id="PTHR46623">
    <property type="entry name" value="CARBOXYMETHYLENEBUTENOLIDASE-RELATED"/>
    <property type="match status" value="1"/>
</dbReference>
<dbReference type="EMBL" id="MHNW01000038">
    <property type="protein sequence ID" value="OGZ52847.1"/>
    <property type="molecule type" value="Genomic_DNA"/>
</dbReference>
<dbReference type="PANTHER" id="PTHR46623:SF6">
    <property type="entry name" value="ALPHA_BETA-HYDROLASES SUPERFAMILY PROTEIN"/>
    <property type="match status" value="1"/>
</dbReference>
<dbReference type="STRING" id="1802126.A3B25_01195"/>
<organism evidence="2 3">
    <name type="scientific">Candidatus Ryanbacteria bacterium RIFCSPLOWO2_01_FULL_48_26</name>
    <dbReference type="NCBI Taxonomy" id="1802126"/>
    <lineage>
        <taxon>Bacteria</taxon>
        <taxon>Candidatus Ryaniibacteriota</taxon>
    </lineage>
</organism>
<evidence type="ECO:0000259" key="1">
    <source>
        <dbReference type="Pfam" id="PF01738"/>
    </source>
</evidence>
<dbReference type="InterPro" id="IPR029058">
    <property type="entry name" value="AB_hydrolase_fold"/>
</dbReference>